<accession>A0A7K1SXQ2</accession>
<dbReference type="AlphaFoldDB" id="A0A7K1SXQ2"/>
<reference evidence="1 2" key="1">
    <citation type="submission" date="2019-12" db="EMBL/GenBank/DDBJ databases">
        <title>Mucilaginibacter sp. HMF7410 genome sequencing and assembly.</title>
        <authorList>
            <person name="Kang H."/>
            <person name="Cha I."/>
            <person name="Kim H."/>
            <person name="Joh K."/>
        </authorList>
    </citation>
    <scope>NUCLEOTIDE SEQUENCE [LARGE SCALE GENOMIC DNA]</scope>
    <source>
        <strain evidence="1 2">HMF7410</strain>
    </source>
</reference>
<organism evidence="1 2">
    <name type="scientific">Mucilaginibacter arboris</name>
    <dbReference type="NCBI Taxonomy" id="2682090"/>
    <lineage>
        <taxon>Bacteria</taxon>
        <taxon>Pseudomonadati</taxon>
        <taxon>Bacteroidota</taxon>
        <taxon>Sphingobacteriia</taxon>
        <taxon>Sphingobacteriales</taxon>
        <taxon>Sphingobacteriaceae</taxon>
        <taxon>Mucilaginibacter</taxon>
    </lineage>
</organism>
<dbReference type="PROSITE" id="PS51257">
    <property type="entry name" value="PROKAR_LIPOPROTEIN"/>
    <property type="match status" value="1"/>
</dbReference>
<evidence type="ECO:0000313" key="2">
    <source>
        <dbReference type="Proteomes" id="UP000462014"/>
    </source>
</evidence>
<gene>
    <name evidence="1" type="ORF">GO621_10840</name>
</gene>
<proteinExistence type="predicted"/>
<dbReference type="RefSeq" id="WP_157566890.1">
    <property type="nucleotide sequence ID" value="NZ_WPIK01000008.1"/>
</dbReference>
<evidence type="ECO:0000313" key="1">
    <source>
        <dbReference type="EMBL" id="MVN22028.1"/>
    </source>
</evidence>
<protein>
    <recommendedName>
        <fullName evidence="3">Lipoprotein</fullName>
    </recommendedName>
</protein>
<keyword evidence="2" id="KW-1185">Reference proteome</keyword>
<name>A0A7K1SXQ2_9SPHI</name>
<dbReference type="EMBL" id="WPIK01000008">
    <property type="protein sequence ID" value="MVN22028.1"/>
    <property type="molecule type" value="Genomic_DNA"/>
</dbReference>
<dbReference type="Proteomes" id="UP000462014">
    <property type="component" value="Unassembled WGS sequence"/>
</dbReference>
<comment type="caution">
    <text evidence="1">The sequence shown here is derived from an EMBL/GenBank/DDBJ whole genome shotgun (WGS) entry which is preliminary data.</text>
</comment>
<evidence type="ECO:0008006" key="3">
    <source>
        <dbReference type="Google" id="ProtNLM"/>
    </source>
</evidence>
<sequence length="158" mass="18565">MKKTYFLSLLLLIFSCTNNKTKEEDNTKAANSIKKEQETVVKADPKTYLVGDWKEHWGIGMETNVNSSDLYKIVLGTNGNLSITCPDKKKFAIDQVLFDGKELSFRKQNKSYPKGKFYVYYRLKLHDDYNWMEGPITNNKKQKDYVKWEKINTTEEKR</sequence>